<reference evidence="2 3" key="1">
    <citation type="submission" date="2017-10" db="EMBL/GenBank/DDBJ databases">
        <title>Comparative genomics in systemic dimorphic fungi from Ajellomycetaceae.</title>
        <authorList>
            <person name="Munoz J.F."/>
            <person name="Mcewen J.G."/>
            <person name="Clay O.K."/>
            <person name="Cuomo C.A."/>
        </authorList>
    </citation>
    <scope>NUCLEOTIDE SEQUENCE [LARGE SCALE GENOMIC DNA]</scope>
    <source>
        <strain evidence="2 3">UAMH7299</strain>
    </source>
</reference>
<feature type="signal peptide" evidence="1">
    <location>
        <begin position="1"/>
        <end position="20"/>
    </location>
</feature>
<name>A0A2B7YZJ3_POLH7</name>
<proteinExistence type="predicted"/>
<organism evidence="2 3">
    <name type="scientific">Polytolypa hystricis (strain UAMH7299)</name>
    <dbReference type="NCBI Taxonomy" id="1447883"/>
    <lineage>
        <taxon>Eukaryota</taxon>
        <taxon>Fungi</taxon>
        <taxon>Dikarya</taxon>
        <taxon>Ascomycota</taxon>
        <taxon>Pezizomycotina</taxon>
        <taxon>Eurotiomycetes</taxon>
        <taxon>Eurotiomycetidae</taxon>
        <taxon>Onygenales</taxon>
        <taxon>Onygenales incertae sedis</taxon>
        <taxon>Polytolypa</taxon>
    </lineage>
</organism>
<evidence type="ECO:0008006" key="4">
    <source>
        <dbReference type="Google" id="ProtNLM"/>
    </source>
</evidence>
<dbReference type="OrthoDB" id="5308323at2759"/>
<feature type="chain" id="PRO_5012496456" description="Ubiquitin 3 binding protein But2 C-terminal domain-containing protein" evidence="1">
    <location>
        <begin position="21"/>
        <end position="191"/>
    </location>
</feature>
<keyword evidence="3" id="KW-1185">Reference proteome</keyword>
<keyword evidence="1" id="KW-0732">Signal</keyword>
<sequence>MQFLKSIHLSLLALVALTSALPAPELAERASPCTTVLPAIARVDEARPVESYLPGFKISQDNGATNRNDVFAEFTIPAGSWGCTLQYSFSAGYSLELSGQTAVEVYAVPGPLNRSPHGIDVSWDYCPAPLYQVGSVNFETSATQTTTRTINSFACAQTMTYRFTIADWSTQAGNVEFEQKNDAGLRMVYGC</sequence>
<gene>
    <name evidence="2" type="ORF">AJ80_01881</name>
</gene>
<evidence type="ECO:0000313" key="2">
    <source>
        <dbReference type="EMBL" id="PGH26383.1"/>
    </source>
</evidence>
<evidence type="ECO:0000313" key="3">
    <source>
        <dbReference type="Proteomes" id="UP000224634"/>
    </source>
</evidence>
<comment type="caution">
    <text evidence="2">The sequence shown here is derived from an EMBL/GenBank/DDBJ whole genome shotgun (WGS) entry which is preliminary data.</text>
</comment>
<protein>
    <recommendedName>
        <fullName evidence="4">Ubiquitin 3 binding protein But2 C-terminal domain-containing protein</fullName>
    </recommendedName>
</protein>
<dbReference type="AlphaFoldDB" id="A0A2B7YZJ3"/>
<accession>A0A2B7YZJ3</accession>
<evidence type="ECO:0000256" key="1">
    <source>
        <dbReference type="SAM" id="SignalP"/>
    </source>
</evidence>
<dbReference type="STRING" id="1447883.A0A2B7YZJ3"/>
<dbReference type="EMBL" id="PDNA01000017">
    <property type="protein sequence ID" value="PGH26383.1"/>
    <property type="molecule type" value="Genomic_DNA"/>
</dbReference>
<dbReference type="Proteomes" id="UP000224634">
    <property type="component" value="Unassembled WGS sequence"/>
</dbReference>